<dbReference type="SUPFAM" id="SSF57863">
    <property type="entry name" value="ArfGap/RecO-like zinc finger"/>
    <property type="match status" value="1"/>
</dbReference>
<dbReference type="InterPro" id="IPR037278">
    <property type="entry name" value="ARFGAP/RecO"/>
</dbReference>
<dbReference type="InParanoid" id="B3SC19"/>
<keyword evidence="3 5" id="KW-0863">Zinc-finger</keyword>
<dbReference type="Proteomes" id="UP000009022">
    <property type="component" value="Unassembled WGS sequence"/>
</dbReference>
<dbReference type="InterPro" id="IPR001164">
    <property type="entry name" value="ArfGAP_dom"/>
</dbReference>
<keyword evidence="9" id="KW-1185">Reference proteome</keyword>
<dbReference type="FunCoup" id="B3SC19">
    <property type="interactions" value="2590"/>
</dbReference>
<reference evidence="8 9" key="1">
    <citation type="journal article" date="2008" name="Nature">
        <title>The Trichoplax genome and the nature of placozoans.</title>
        <authorList>
            <person name="Srivastava M."/>
            <person name="Begovic E."/>
            <person name="Chapman J."/>
            <person name="Putnam N.H."/>
            <person name="Hellsten U."/>
            <person name="Kawashima T."/>
            <person name="Kuo A."/>
            <person name="Mitros T."/>
            <person name="Salamov A."/>
            <person name="Carpenter M.L."/>
            <person name="Signorovitch A.Y."/>
            <person name="Moreno M.A."/>
            <person name="Kamm K."/>
            <person name="Grimwood J."/>
            <person name="Schmutz J."/>
            <person name="Shapiro H."/>
            <person name="Grigoriev I.V."/>
            <person name="Buss L.W."/>
            <person name="Schierwater B."/>
            <person name="Dellaporta S.L."/>
            <person name="Rokhsar D.S."/>
        </authorList>
    </citation>
    <scope>NUCLEOTIDE SEQUENCE [LARGE SCALE GENOMIC DNA]</scope>
    <source>
        <strain evidence="8 9">Grell-BS-1999</strain>
    </source>
</reference>
<evidence type="ECO:0000256" key="3">
    <source>
        <dbReference type="ARBA" id="ARBA00022771"/>
    </source>
</evidence>
<feature type="region of interest" description="Disordered" evidence="6">
    <location>
        <begin position="221"/>
        <end position="249"/>
    </location>
</feature>
<dbReference type="PANTHER" id="PTHR45686">
    <property type="entry name" value="ADP-RIBOSYLATION FACTOR GTPASE ACTIVATING PROTEIN 3, ISOFORM H-RELATED"/>
    <property type="match status" value="1"/>
</dbReference>
<dbReference type="GO" id="GO:0005096">
    <property type="term" value="F:GTPase activator activity"/>
    <property type="evidence" value="ECO:0007669"/>
    <property type="project" value="UniProtKB-KW"/>
</dbReference>
<dbReference type="Gene3D" id="1.10.220.150">
    <property type="entry name" value="Arf GTPase activating protein"/>
    <property type="match status" value="1"/>
</dbReference>
<accession>B3SC19</accession>
<keyword evidence="4" id="KW-0862">Zinc</keyword>
<dbReference type="Pfam" id="PF01412">
    <property type="entry name" value="ArfGap"/>
    <property type="match status" value="1"/>
</dbReference>
<keyword evidence="2" id="KW-0479">Metal-binding</keyword>
<evidence type="ECO:0000256" key="2">
    <source>
        <dbReference type="ARBA" id="ARBA00022723"/>
    </source>
</evidence>
<name>B3SC19_TRIAD</name>
<dbReference type="AlphaFoldDB" id="B3SC19"/>
<sequence length="569" mass="62540">MSDVPVATKAQIVAIFKKLSSIPSNKICFDCNSKNATWSSVTYGIFLCLDCSAIHRSLGVHISFVRSTLLDQWNWLQLRQMQVGGNANAREFFQSHGLTVTDASAKYQSRVARMYREKLASLAAVTLKQYGTSTNITSPSPTTKEGDFFKDVSSVVSAPAAFPFLADAEEKKDFPRVTTDHLSNRYQQPKREQPAVDTLKVNENPEPDTVKVATVRVDGVESGTRKQASTIGKRKPITGKKKGASSKQGLGARKITTDFSIVESAAAQDEEILRKERESGLVAEQELNDIENRTPTRFVYQEKKAGMTKLRETDPKKAEQMERLGMAMGGRLPASAQSHSVAASMVEIDQEDPAGSISTKSKFANQPTSFDTDFFGNFESTQPSRYDSPFSDMNDWKSSRKSEKGYFEVDEREAAAAPSVKSSAMSLSSRSRDISARYPKKDIFLKAETTRSTEHFHGATAISSDDFFGSSGNKKSQVDAPSIDLDQIKEGVSRVTNKLSNMASGVLGSLQCERRITSVSVAAKSEGKHIVIQNFVDVSHQSIACISYFETPFKLLPGISNIIMPELNC</sequence>
<dbReference type="PANTHER" id="PTHR45686:SF4">
    <property type="entry name" value="ADP-RIBOSYLATION FACTOR GTPASE ACTIVATING PROTEIN 3, ISOFORM H"/>
    <property type="match status" value="1"/>
</dbReference>
<dbReference type="CDD" id="cd08831">
    <property type="entry name" value="ArfGap_ArfGap2_3_like"/>
    <property type="match status" value="1"/>
</dbReference>
<dbReference type="GO" id="GO:0008270">
    <property type="term" value="F:zinc ion binding"/>
    <property type="evidence" value="ECO:0007669"/>
    <property type="project" value="UniProtKB-KW"/>
</dbReference>
<dbReference type="PRINTS" id="PR00405">
    <property type="entry name" value="REVINTRACTNG"/>
</dbReference>
<dbReference type="CTD" id="6758966"/>
<evidence type="ECO:0000313" key="9">
    <source>
        <dbReference type="Proteomes" id="UP000009022"/>
    </source>
</evidence>
<feature type="domain" description="Arf-GAP" evidence="7">
    <location>
        <begin position="13"/>
        <end position="119"/>
    </location>
</feature>
<dbReference type="GeneID" id="6758966"/>
<dbReference type="SMART" id="SM00105">
    <property type="entry name" value="ArfGap"/>
    <property type="match status" value="1"/>
</dbReference>
<protein>
    <recommendedName>
        <fullName evidence="7">Arf-GAP domain-containing protein</fullName>
    </recommendedName>
</protein>
<dbReference type="OMA" id="APKEESX"/>
<dbReference type="STRING" id="10228.B3SC19"/>
<dbReference type="FunFam" id="1.10.220.150:FF:000004">
    <property type="entry name" value="Putative ADP-ribosylation factor GTPase-activating protein 2"/>
    <property type="match status" value="1"/>
</dbReference>
<dbReference type="GO" id="GO:0000139">
    <property type="term" value="C:Golgi membrane"/>
    <property type="evidence" value="ECO:0007669"/>
    <property type="project" value="GOC"/>
</dbReference>
<dbReference type="HOGENOM" id="CLU_023062_6_2_1"/>
<dbReference type="RefSeq" id="XP_002117798.1">
    <property type="nucleotide sequence ID" value="XM_002117762.1"/>
</dbReference>
<dbReference type="eggNOG" id="KOG0706">
    <property type="taxonomic scope" value="Eukaryota"/>
</dbReference>
<feature type="compositionally biased region" description="Basic residues" evidence="6">
    <location>
        <begin position="232"/>
        <end position="244"/>
    </location>
</feature>
<dbReference type="PhylomeDB" id="B3SC19"/>
<evidence type="ECO:0000259" key="7">
    <source>
        <dbReference type="PROSITE" id="PS50115"/>
    </source>
</evidence>
<dbReference type="EMBL" id="DS985267">
    <property type="protein sequence ID" value="EDV19774.1"/>
    <property type="molecule type" value="Genomic_DNA"/>
</dbReference>
<keyword evidence="1" id="KW-0343">GTPase activation</keyword>
<dbReference type="OrthoDB" id="983479at2759"/>
<proteinExistence type="predicted"/>
<evidence type="ECO:0000256" key="5">
    <source>
        <dbReference type="PROSITE-ProRule" id="PRU00288"/>
    </source>
</evidence>
<dbReference type="InterPro" id="IPR038508">
    <property type="entry name" value="ArfGAP_dom_sf"/>
</dbReference>
<evidence type="ECO:0000256" key="4">
    <source>
        <dbReference type="ARBA" id="ARBA00022833"/>
    </source>
</evidence>
<dbReference type="GO" id="GO:0048205">
    <property type="term" value="P:COPI coating of Golgi vesicle"/>
    <property type="evidence" value="ECO:0000318"/>
    <property type="project" value="GO_Central"/>
</dbReference>
<gene>
    <name evidence="8" type="ORF">TRIADDRAFT_64381</name>
</gene>
<dbReference type="PROSITE" id="PS50115">
    <property type="entry name" value="ARFGAP"/>
    <property type="match status" value="1"/>
</dbReference>
<evidence type="ECO:0000256" key="6">
    <source>
        <dbReference type="SAM" id="MobiDB-lite"/>
    </source>
</evidence>
<evidence type="ECO:0000256" key="1">
    <source>
        <dbReference type="ARBA" id="ARBA00022468"/>
    </source>
</evidence>
<organism evidence="8 9">
    <name type="scientific">Trichoplax adhaerens</name>
    <name type="common">Trichoplax reptans</name>
    <dbReference type="NCBI Taxonomy" id="10228"/>
    <lineage>
        <taxon>Eukaryota</taxon>
        <taxon>Metazoa</taxon>
        <taxon>Placozoa</taxon>
        <taxon>Uniplacotomia</taxon>
        <taxon>Trichoplacea</taxon>
        <taxon>Trichoplacidae</taxon>
        <taxon>Trichoplax</taxon>
    </lineage>
</organism>
<dbReference type="KEGG" id="tad:TRIADDRAFT_64381"/>
<evidence type="ECO:0000313" key="8">
    <source>
        <dbReference type="EMBL" id="EDV19774.1"/>
    </source>
</evidence>